<dbReference type="OrthoDB" id="496981at2759"/>
<evidence type="ECO:0000256" key="2">
    <source>
        <dbReference type="ARBA" id="ARBA00023235"/>
    </source>
</evidence>
<keyword evidence="2" id="KW-0413">Isomerase</keyword>
<dbReference type="InterPro" id="IPR013078">
    <property type="entry name" value="His_Pase_superF_clade-1"/>
</dbReference>
<dbReference type="Proteomes" id="UP000651452">
    <property type="component" value="Unassembled WGS sequence"/>
</dbReference>
<name>A0A8H7JCW7_9PLEO</name>
<dbReference type="InterPro" id="IPR001345">
    <property type="entry name" value="PG/BPGM_mutase_AS"/>
</dbReference>
<sequence length="285" mass="32773">MTPKRNYRAQHGYFSHDDDPESWEFRATTRVSLGLLDRSYPTDDVLSNAHSQDKLTQWQRFRQYLRHLNAIDEDKRYKLLYLVRHGEGLHNVKEKEVGRAEWDRYWAKVSGDGNVIWADAELTANGEQQARDIAHVSSYLGEDAITAILSSPLRRCLSTVQLAFPANKRPIVKEKLRERLGVHTCDQRSKRSWIAENYPSFDIEASFQEEDVLWSPDRRETFEEHVTRSTELLDAVFDGEYGNYIVLAAHSGTIMSLFAATGWKQVPVAAGAVYPLLVCAEKQRQ</sequence>
<dbReference type="GO" id="GO:0005737">
    <property type="term" value="C:cytoplasm"/>
    <property type="evidence" value="ECO:0007669"/>
    <property type="project" value="TreeGrafter"/>
</dbReference>
<protein>
    <recommendedName>
        <fullName evidence="5">Phosphoglycerate mutase</fullName>
    </recommendedName>
</protein>
<proteinExistence type="predicted"/>
<evidence type="ECO:0000256" key="1">
    <source>
        <dbReference type="ARBA" id="ARBA00023152"/>
    </source>
</evidence>
<dbReference type="PANTHER" id="PTHR48100:SF1">
    <property type="entry name" value="HISTIDINE PHOSPHATASE FAMILY PROTEIN-RELATED"/>
    <property type="match status" value="1"/>
</dbReference>
<evidence type="ECO:0000313" key="3">
    <source>
        <dbReference type="EMBL" id="KAF9700723.1"/>
    </source>
</evidence>
<dbReference type="AlphaFoldDB" id="A0A8H7JCW7"/>
<dbReference type="SUPFAM" id="SSF53254">
    <property type="entry name" value="Phosphoglycerate mutase-like"/>
    <property type="match status" value="1"/>
</dbReference>
<reference evidence="3" key="1">
    <citation type="submission" date="2018-12" db="EMBL/GenBank/DDBJ databases">
        <authorList>
            <person name="Syme R.A."/>
            <person name="Farfan-Caceres L."/>
            <person name="Lichtenzveig J."/>
        </authorList>
    </citation>
    <scope>NUCLEOTIDE SEQUENCE</scope>
    <source>
        <strain evidence="3">Al4</strain>
    </source>
</reference>
<dbReference type="InterPro" id="IPR050275">
    <property type="entry name" value="PGM_Phosphatase"/>
</dbReference>
<dbReference type="GO" id="GO:0016791">
    <property type="term" value="F:phosphatase activity"/>
    <property type="evidence" value="ECO:0007669"/>
    <property type="project" value="TreeGrafter"/>
</dbReference>
<evidence type="ECO:0008006" key="5">
    <source>
        <dbReference type="Google" id="ProtNLM"/>
    </source>
</evidence>
<accession>A0A8H7JCW7</accession>
<dbReference type="SMART" id="SM00855">
    <property type="entry name" value="PGAM"/>
    <property type="match status" value="1"/>
</dbReference>
<evidence type="ECO:0000313" key="4">
    <source>
        <dbReference type="Proteomes" id="UP000651452"/>
    </source>
</evidence>
<dbReference type="CDD" id="cd07067">
    <property type="entry name" value="HP_PGM_like"/>
    <property type="match status" value="1"/>
</dbReference>
<keyword evidence="1" id="KW-0324">Glycolysis</keyword>
<comment type="caution">
    <text evidence="3">The sequence shown here is derived from an EMBL/GenBank/DDBJ whole genome shotgun (WGS) entry which is preliminary data.</text>
</comment>
<dbReference type="EMBL" id="RZGK01000003">
    <property type="protein sequence ID" value="KAF9700723.1"/>
    <property type="molecule type" value="Genomic_DNA"/>
</dbReference>
<dbReference type="PROSITE" id="PS00175">
    <property type="entry name" value="PG_MUTASE"/>
    <property type="match status" value="1"/>
</dbReference>
<dbReference type="Pfam" id="PF00300">
    <property type="entry name" value="His_Phos_1"/>
    <property type="match status" value="1"/>
</dbReference>
<organism evidence="3 4">
    <name type="scientific">Ascochyta lentis</name>
    <dbReference type="NCBI Taxonomy" id="205686"/>
    <lineage>
        <taxon>Eukaryota</taxon>
        <taxon>Fungi</taxon>
        <taxon>Dikarya</taxon>
        <taxon>Ascomycota</taxon>
        <taxon>Pezizomycotina</taxon>
        <taxon>Dothideomycetes</taxon>
        <taxon>Pleosporomycetidae</taxon>
        <taxon>Pleosporales</taxon>
        <taxon>Pleosporineae</taxon>
        <taxon>Didymellaceae</taxon>
        <taxon>Ascochyta</taxon>
    </lineage>
</organism>
<dbReference type="InterPro" id="IPR029033">
    <property type="entry name" value="His_PPase_superfam"/>
</dbReference>
<reference evidence="3" key="2">
    <citation type="submission" date="2020-09" db="EMBL/GenBank/DDBJ databases">
        <title>Reference genome assembly for Australian Ascochyta lentis isolate Al4.</title>
        <authorList>
            <person name="Lee R.C."/>
            <person name="Farfan-Caceres L.M."/>
            <person name="Debler J.W."/>
            <person name="Williams A.H."/>
            <person name="Henares B.M."/>
        </authorList>
    </citation>
    <scope>NUCLEOTIDE SEQUENCE</scope>
    <source>
        <strain evidence="3">Al4</strain>
    </source>
</reference>
<gene>
    <name evidence="3" type="ORF">EKO04_001314</name>
</gene>
<dbReference type="PANTHER" id="PTHR48100">
    <property type="entry name" value="BROAD-SPECIFICITY PHOSPHATASE YOR283W-RELATED"/>
    <property type="match status" value="1"/>
</dbReference>
<dbReference type="Gene3D" id="3.40.50.1240">
    <property type="entry name" value="Phosphoglycerate mutase-like"/>
    <property type="match status" value="1"/>
</dbReference>
<keyword evidence="4" id="KW-1185">Reference proteome</keyword>